<reference evidence="2 3" key="1">
    <citation type="submission" date="2019-12" db="EMBL/GenBank/DDBJ databases">
        <title>A genome sequence resource for the geographically widespread anthracnose pathogen Colletotrichum asianum.</title>
        <authorList>
            <person name="Meng Y."/>
        </authorList>
    </citation>
    <scope>NUCLEOTIDE SEQUENCE [LARGE SCALE GENOMIC DNA]</scope>
    <source>
        <strain evidence="2 3">ICMP 18580</strain>
    </source>
</reference>
<gene>
    <name evidence="2" type="ORF">GQ607_015365</name>
</gene>
<comment type="caution">
    <text evidence="2">The sequence shown here is derived from an EMBL/GenBank/DDBJ whole genome shotgun (WGS) entry which is preliminary data.</text>
</comment>
<evidence type="ECO:0000313" key="2">
    <source>
        <dbReference type="EMBL" id="KAF0317413.1"/>
    </source>
</evidence>
<dbReference type="AlphaFoldDB" id="A0A8H3VXU3"/>
<dbReference type="Proteomes" id="UP000434172">
    <property type="component" value="Unassembled WGS sequence"/>
</dbReference>
<feature type="chain" id="PRO_5034339013" evidence="1">
    <location>
        <begin position="20"/>
        <end position="81"/>
    </location>
</feature>
<sequence length="81" mass="8782">MKFAAVLSVGSLLLGSANAWWCTSYGKEAYHLSCKALYPDRNTFCCSEAEGGDRHTWRGDCLMSYDEGSACGDGGFEGCCY</sequence>
<dbReference type="EMBL" id="WOWK01000131">
    <property type="protein sequence ID" value="KAF0317413.1"/>
    <property type="molecule type" value="Genomic_DNA"/>
</dbReference>
<evidence type="ECO:0000256" key="1">
    <source>
        <dbReference type="SAM" id="SignalP"/>
    </source>
</evidence>
<name>A0A8H3VXU3_9PEZI</name>
<proteinExistence type="predicted"/>
<dbReference type="OrthoDB" id="4809609at2759"/>
<organism evidence="2 3">
    <name type="scientific">Colletotrichum asianum</name>
    <dbReference type="NCBI Taxonomy" id="702518"/>
    <lineage>
        <taxon>Eukaryota</taxon>
        <taxon>Fungi</taxon>
        <taxon>Dikarya</taxon>
        <taxon>Ascomycota</taxon>
        <taxon>Pezizomycotina</taxon>
        <taxon>Sordariomycetes</taxon>
        <taxon>Hypocreomycetidae</taxon>
        <taxon>Glomerellales</taxon>
        <taxon>Glomerellaceae</taxon>
        <taxon>Colletotrichum</taxon>
        <taxon>Colletotrichum gloeosporioides species complex</taxon>
    </lineage>
</organism>
<protein>
    <submittedName>
        <fullName evidence="2">Uncharacterized protein</fullName>
    </submittedName>
</protein>
<accession>A0A8H3VXU3</accession>
<keyword evidence="3" id="KW-1185">Reference proteome</keyword>
<keyword evidence="1" id="KW-0732">Signal</keyword>
<feature type="signal peptide" evidence="1">
    <location>
        <begin position="1"/>
        <end position="19"/>
    </location>
</feature>
<evidence type="ECO:0000313" key="3">
    <source>
        <dbReference type="Proteomes" id="UP000434172"/>
    </source>
</evidence>